<accession>A0ABU4X8R4</accession>
<evidence type="ECO:0000313" key="3">
    <source>
        <dbReference type="Proteomes" id="UP001271780"/>
    </source>
</evidence>
<organism evidence="2 3">
    <name type="scientific">Mesorhizobium dulcispinae</name>
    <dbReference type="NCBI Taxonomy" id="3072316"/>
    <lineage>
        <taxon>Bacteria</taxon>
        <taxon>Pseudomonadati</taxon>
        <taxon>Pseudomonadota</taxon>
        <taxon>Alphaproteobacteria</taxon>
        <taxon>Hyphomicrobiales</taxon>
        <taxon>Phyllobacteriaceae</taxon>
        <taxon>Mesorhizobium</taxon>
    </lineage>
</organism>
<evidence type="ECO:0000313" key="2">
    <source>
        <dbReference type="EMBL" id="MDX8470838.1"/>
    </source>
</evidence>
<feature type="domain" description="SnoaL-like" evidence="1">
    <location>
        <begin position="29"/>
        <end position="154"/>
    </location>
</feature>
<dbReference type="EMBL" id="JAVIIZ010000001">
    <property type="protein sequence ID" value="MDX8470838.1"/>
    <property type="molecule type" value="Genomic_DNA"/>
</dbReference>
<dbReference type="SUPFAM" id="SSF54427">
    <property type="entry name" value="NTF2-like"/>
    <property type="match status" value="1"/>
</dbReference>
<dbReference type="RefSeq" id="WP_320315064.1">
    <property type="nucleotide sequence ID" value="NZ_JAVIIX010000001.1"/>
</dbReference>
<dbReference type="CDD" id="cd00531">
    <property type="entry name" value="NTF2_like"/>
    <property type="match status" value="1"/>
</dbReference>
<dbReference type="InterPro" id="IPR032710">
    <property type="entry name" value="NTF2-like_dom_sf"/>
</dbReference>
<dbReference type="Proteomes" id="UP001271780">
    <property type="component" value="Unassembled WGS sequence"/>
</dbReference>
<protein>
    <submittedName>
        <fullName evidence="2">Nuclear transport factor 2 family protein</fullName>
    </submittedName>
</protein>
<comment type="caution">
    <text evidence="2">The sequence shown here is derived from an EMBL/GenBank/DDBJ whole genome shotgun (WGS) entry which is preliminary data.</text>
</comment>
<sequence>MNALRHVTFAAGLALAPVDAGGAEPAGWQALADERAVIRIADAIDRAVDAQDWKLARSYFADRVTVDFSSLSGQPPTTIASDDLIGTWAANLKGSKTSLHLRTNHQVDINVDTATVRSNGYAWNRMEGNGDPLWEVWGTYEHHLIRSGAGWKVDGFTFRMTHERGNPWVKSTPGQ</sequence>
<reference evidence="2 3" key="1">
    <citation type="submission" date="2023-08" db="EMBL/GenBank/DDBJ databases">
        <title>Implementing the SeqCode for naming new Mesorhizobium species isolated from Vachellia karroo root nodules.</title>
        <authorList>
            <person name="Van Lill M."/>
        </authorList>
    </citation>
    <scope>NUCLEOTIDE SEQUENCE [LARGE SCALE GENOMIC DNA]</scope>
    <source>
        <strain evidence="2 3">VK23A</strain>
    </source>
</reference>
<gene>
    <name evidence="2" type="ORF">RFM27_01975</name>
</gene>
<proteinExistence type="predicted"/>
<dbReference type="Pfam" id="PF13577">
    <property type="entry name" value="SnoaL_4"/>
    <property type="match status" value="1"/>
</dbReference>
<name>A0ABU4X8R4_9HYPH</name>
<evidence type="ECO:0000259" key="1">
    <source>
        <dbReference type="Pfam" id="PF13577"/>
    </source>
</evidence>
<dbReference type="InterPro" id="IPR037401">
    <property type="entry name" value="SnoaL-like"/>
</dbReference>
<keyword evidence="3" id="KW-1185">Reference proteome</keyword>
<dbReference type="Gene3D" id="3.10.450.50">
    <property type="match status" value="1"/>
</dbReference>